<dbReference type="InterPro" id="IPR022385">
    <property type="entry name" value="Rhs_assc_core"/>
</dbReference>
<reference evidence="1" key="1">
    <citation type="submission" date="2022-07" db="EMBL/GenBank/DDBJ databases">
        <title>Complete genome of MD9.</title>
        <authorList>
            <person name="Cao G."/>
        </authorList>
    </citation>
    <scope>NUCLEOTIDE SEQUENCE</scope>
    <source>
        <strain evidence="1">MD9</strain>
    </source>
</reference>
<dbReference type="RefSeq" id="WP_015270385.1">
    <property type="nucleotide sequence ID" value="NZ_BLJF01000001.1"/>
</dbReference>
<accession>A0AAJ5LLJ2</accession>
<dbReference type="GeneID" id="92660675"/>
<dbReference type="Proteomes" id="UP001058744">
    <property type="component" value="Chromosome"/>
</dbReference>
<dbReference type="SUPFAM" id="SSF56399">
    <property type="entry name" value="ADP-ribosylation"/>
    <property type="match status" value="1"/>
</dbReference>
<dbReference type="AlphaFoldDB" id="A0AAJ5LLJ2"/>
<proteinExistence type="predicted"/>
<protein>
    <submittedName>
        <fullName evidence="1">RHS repeat-associated core domain-containing protein</fullName>
    </submittedName>
</protein>
<dbReference type="NCBIfam" id="TIGR03696">
    <property type="entry name" value="Rhs_assc_core"/>
    <property type="match status" value="1"/>
</dbReference>
<evidence type="ECO:0000313" key="2">
    <source>
        <dbReference type="Proteomes" id="UP001058744"/>
    </source>
</evidence>
<organism evidence="1 2">
    <name type="scientific">Pseudomonas asiatica</name>
    <dbReference type="NCBI Taxonomy" id="2219225"/>
    <lineage>
        <taxon>Bacteria</taxon>
        <taxon>Pseudomonadati</taxon>
        <taxon>Pseudomonadota</taxon>
        <taxon>Gammaproteobacteria</taxon>
        <taxon>Pseudomonadales</taxon>
        <taxon>Pseudomonadaceae</taxon>
        <taxon>Pseudomonas</taxon>
    </lineage>
</organism>
<dbReference type="EMBL" id="CP101700">
    <property type="protein sequence ID" value="UUC21520.1"/>
    <property type="molecule type" value="Genomic_DNA"/>
</dbReference>
<name>A0AAJ5LLJ2_9PSED</name>
<evidence type="ECO:0000313" key="1">
    <source>
        <dbReference type="EMBL" id="UUC21520.1"/>
    </source>
</evidence>
<gene>
    <name evidence="1" type="ORF">NOV18_13960</name>
</gene>
<dbReference type="Gene3D" id="2.180.10.10">
    <property type="entry name" value="RHS repeat-associated core"/>
    <property type="match status" value="1"/>
</dbReference>
<sequence length="301" mass="32472">MSTLQKDLYFYSPEGLALVKHTGAGASALLRGAGRALAQRNGGQAAFYAMDEHGSILQFPPCSLQYTVYGFDGNEQCATVLRYSGQKKESVTGHYLLGEGYRALNPGLMRFNSPDSLSPMGAGGINCYAYCGGDPVNNTDPSGHIVVPKVKLPSIRPKAGSTKSGYSINPDFNGGKSAPRVVGQHVVKAVDALGRGYGNQIEPIMNAAIWSDGQKLLVEGSVLTLSTRIAKKGWLIDRTPVNWSSGRNWLIAEREQNLEAFVVLDALHSRMKAAEEIPQVNSWLHDPKRLSQQVRDPGKAG</sequence>